<evidence type="ECO:0000313" key="3">
    <source>
        <dbReference type="EMBL" id="KGN75222.1"/>
    </source>
</evidence>
<dbReference type="STRING" id="28115.HQ47_02495"/>
<feature type="transmembrane region" description="Helical" evidence="1">
    <location>
        <begin position="124"/>
        <end position="142"/>
    </location>
</feature>
<dbReference type="Proteomes" id="UP000254156">
    <property type="component" value="Unassembled WGS sequence"/>
</dbReference>
<dbReference type="Proteomes" id="UP000030103">
    <property type="component" value="Unassembled WGS sequence"/>
</dbReference>
<dbReference type="eggNOG" id="COG3594">
    <property type="taxonomic scope" value="Bacteria"/>
</dbReference>
<feature type="domain" description="Acyltransferase 3" evidence="2">
    <location>
        <begin position="15"/>
        <end position="319"/>
    </location>
</feature>
<dbReference type="EMBL" id="UGTF01000002">
    <property type="protein sequence ID" value="SUB89678.1"/>
    <property type="molecule type" value="Genomic_DNA"/>
</dbReference>
<evidence type="ECO:0000313" key="6">
    <source>
        <dbReference type="Proteomes" id="UP000254156"/>
    </source>
</evidence>
<dbReference type="Pfam" id="PF01757">
    <property type="entry name" value="Acyl_transf_3"/>
    <property type="match status" value="1"/>
</dbReference>
<dbReference type="PANTHER" id="PTHR37312">
    <property type="entry name" value="MEMBRANE-BOUND ACYLTRANSFERASE YKRP-RELATED"/>
    <property type="match status" value="1"/>
</dbReference>
<feature type="transmembrane region" description="Helical" evidence="1">
    <location>
        <begin position="236"/>
        <end position="254"/>
    </location>
</feature>
<dbReference type="PANTHER" id="PTHR37312:SF1">
    <property type="entry name" value="MEMBRANE-BOUND ACYLTRANSFERASE YKRP-RELATED"/>
    <property type="match status" value="1"/>
</dbReference>
<feature type="transmembrane region" description="Helical" evidence="1">
    <location>
        <begin position="209"/>
        <end position="230"/>
    </location>
</feature>
<reference evidence="4 6" key="2">
    <citation type="submission" date="2018-06" db="EMBL/GenBank/DDBJ databases">
        <authorList>
            <consortium name="Pathogen Informatics"/>
            <person name="Doyle S."/>
        </authorList>
    </citation>
    <scope>NUCLEOTIDE SEQUENCE [LARGE SCALE GENOMIC DNA]</scope>
    <source>
        <strain evidence="4 6">NCTC11632</strain>
    </source>
</reference>
<feature type="transmembrane region" description="Helical" evidence="1">
    <location>
        <begin position="180"/>
        <end position="197"/>
    </location>
</feature>
<organism evidence="3 5">
    <name type="scientific">Porphyromonas macacae</name>
    <dbReference type="NCBI Taxonomy" id="28115"/>
    <lineage>
        <taxon>Bacteria</taxon>
        <taxon>Pseudomonadati</taxon>
        <taxon>Bacteroidota</taxon>
        <taxon>Bacteroidia</taxon>
        <taxon>Bacteroidales</taxon>
        <taxon>Porphyromonadaceae</taxon>
        <taxon>Porphyromonas</taxon>
    </lineage>
</organism>
<feature type="transmembrane region" description="Helical" evidence="1">
    <location>
        <begin position="78"/>
        <end position="104"/>
    </location>
</feature>
<dbReference type="InterPro" id="IPR052734">
    <property type="entry name" value="Nod_factor_acetyltransferase"/>
</dbReference>
<feature type="transmembrane region" description="Helical" evidence="1">
    <location>
        <begin position="299"/>
        <end position="318"/>
    </location>
</feature>
<reference evidence="3 5" key="1">
    <citation type="submission" date="2014-09" db="EMBL/GenBank/DDBJ databases">
        <title>Draft Genome Sequence of Porphyromonas macacae COT-192_OH2859.</title>
        <authorList>
            <person name="Wallis C."/>
            <person name="Deusch O."/>
            <person name="O'Flynn C."/>
            <person name="Davis I."/>
            <person name="Horsfall A."/>
            <person name="Kirkwood N."/>
            <person name="Harris S."/>
            <person name="Eisen J.A."/>
            <person name="Coil D.A."/>
            <person name="Darling A.E."/>
            <person name="Jospin G."/>
            <person name="Alexiev A."/>
        </authorList>
    </citation>
    <scope>NUCLEOTIDE SEQUENCE [LARGE SCALE GENOMIC DNA]</scope>
    <source>
        <strain evidence="5">COT-192 OH2859</strain>
        <strain evidence="3">COT-192_OH2859</strain>
    </source>
</reference>
<dbReference type="RefSeq" id="WP_025003659.1">
    <property type="nucleotide sequence ID" value="NZ_JASBZX010000007.1"/>
</dbReference>
<evidence type="ECO:0000313" key="5">
    <source>
        <dbReference type="Proteomes" id="UP000030103"/>
    </source>
</evidence>
<feature type="transmembrane region" description="Helical" evidence="1">
    <location>
        <begin position="154"/>
        <end position="174"/>
    </location>
</feature>
<dbReference type="InterPro" id="IPR002656">
    <property type="entry name" value="Acyl_transf_3_dom"/>
</dbReference>
<proteinExistence type="predicted"/>
<keyword evidence="5" id="KW-1185">Reference proteome</keyword>
<sequence>MNTNSIASSGKNRIPDIDLTKAIGILLVAFGHFGAMTEQPGWFLTIKEVIYTFHMPMFILLSGYLFGQSKANRSIKQYLIIGFRHLIIPYLIFALIFDSIYHIITGDQIWWQALLSPLYKAPQGHAVYLWFLPVLFFLQQIARLTKKLGSMPGILLFGLLWLVRQGIILPEWSWQLDTPLFFLSYLSYYGIYFFIGWDMNSSKKQPSRIRSAIFTLLFAAALWIRFNMILCHARSVLLLLALAITGSLAVWNGMKLWQTPSAVRSFTMELGRNSYIIYLLHPLIMYPFGWAIIHYHFNYALMLFAAIVMSVAVSAFLWRKLLPRSKLLSFILGTSSSSTNTSE</sequence>
<evidence type="ECO:0000313" key="4">
    <source>
        <dbReference type="EMBL" id="SUB89678.1"/>
    </source>
</evidence>
<keyword evidence="1" id="KW-1133">Transmembrane helix</keyword>
<name>A0A0A2EC56_9PORP</name>
<dbReference type="EMBL" id="JRFA01000008">
    <property type="protein sequence ID" value="KGN75222.1"/>
    <property type="molecule type" value="Genomic_DNA"/>
</dbReference>
<dbReference type="GO" id="GO:0016747">
    <property type="term" value="F:acyltransferase activity, transferring groups other than amino-acyl groups"/>
    <property type="evidence" value="ECO:0007669"/>
    <property type="project" value="InterPro"/>
</dbReference>
<evidence type="ECO:0000256" key="1">
    <source>
        <dbReference type="SAM" id="Phobius"/>
    </source>
</evidence>
<evidence type="ECO:0000259" key="2">
    <source>
        <dbReference type="Pfam" id="PF01757"/>
    </source>
</evidence>
<gene>
    <name evidence="3" type="ORF">HQ47_02495</name>
    <name evidence="4" type="ORF">NCTC11632_01801</name>
</gene>
<dbReference type="OrthoDB" id="9816048at2"/>
<feature type="transmembrane region" description="Helical" evidence="1">
    <location>
        <begin position="49"/>
        <end position="66"/>
    </location>
</feature>
<keyword evidence="1" id="KW-0472">Membrane</keyword>
<accession>A0A0A2EC56</accession>
<protein>
    <submittedName>
        <fullName evidence="4">Glucans biosynthesis protein</fullName>
    </submittedName>
</protein>
<feature type="transmembrane region" description="Helical" evidence="1">
    <location>
        <begin position="275"/>
        <end position="293"/>
    </location>
</feature>
<dbReference type="AlphaFoldDB" id="A0A0A2EC56"/>
<feature type="transmembrane region" description="Helical" evidence="1">
    <location>
        <begin position="19"/>
        <end position="37"/>
    </location>
</feature>
<keyword evidence="1" id="KW-0812">Transmembrane</keyword>